<dbReference type="InterPro" id="IPR005843">
    <property type="entry name" value="A-D-PHexomutase_C"/>
</dbReference>
<reference evidence="8" key="1">
    <citation type="journal article" date="2015" name="Nature">
        <title>Complex archaea that bridge the gap between prokaryotes and eukaryotes.</title>
        <authorList>
            <person name="Spang A."/>
            <person name="Saw J.H."/>
            <person name="Jorgensen S.L."/>
            <person name="Zaremba-Niedzwiedzka K."/>
            <person name="Martijn J."/>
            <person name="Lind A.E."/>
            <person name="van Eijk R."/>
            <person name="Schleper C."/>
            <person name="Guy L."/>
            <person name="Ettema T.J."/>
        </authorList>
    </citation>
    <scope>NUCLEOTIDE SEQUENCE</scope>
</reference>
<dbReference type="InterPro" id="IPR016055">
    <property type="entry name" value="A-D-PHexomutase_a/b/a-I/II/III"/>
</dbReference>
<keyword evidence="3" id="KW-0479">Metal-binding</keyword>
<gene>
    <name evidence="8" type="ORF">LCGC14_2302280</name>
</gene>
<evidence type="ECO:0000256" key="3">
    <source>
        <dbReference type="ARBA" id="ARBA00022723"/>
    </source>
</evidence>
<dbReference type="Pfam" id="PF02880">
    <property type="entry name" value="PGM_PMM_III"/>
    <property type="match status" value="1"/>
</dbReference>
<evidence type="ECO:0008006" key="9">
    <source>
        <dbReference type="Google" id="ProtNLM"/>
    </source>
</evidence>
<dbReference type="Gene3D" id="3.30.310.50">
    <property type="entry name" value="Alpha-D-phosphohexomutase, C-terminal domain"/>
    <property type="match status" value="1"/>
</dbReference>
<keyword evidence="2" id="KW-0597">Phosphoprotein</keyword>
<dbReference type="GO" id="GO:0046872">
    <property type="term" value="F:metal ion binding"/>
    <property type="evidence" value="ECO:0007669"/>
    <property type="project" value="UniProtKB-KW"/>
</dbReference>
<dbReference type="Gene3D" id="3.40.120.10">
    <property type="entry name" value="Alpha-D-Glucose-1,6-Bisphosphate, subunit A, domain 3"/>
    <property type="match status" value="2"/>
</dbReference>
<dbReference type="EMBL" id="LAZR01032481">
    <property type="protein sequence ID" value="KKL50760.1"/>
    <property type="molecule type" value="Genomic_DNA"/>
</dbReference>
<feature type="domain" description="Alpha-D-phosphohexomutase alpha/beta/alpha" evidence="7">
    <location>
        <begin position="36"/>
        <end position="144"/>
    </location>
</feature>
<dbReference type="InterPro" id="IPR036900">
    <property type="entry name" value="A-D-PHexomutase_C_sf"/>
</dbReference>
<dbReference type="GO" id="GO:0005975">
    <property type="term" value="P:carbohydrate metabolic process"/>
    <property type="evidence" value="ECO:0007669"/>
    <property type="project" value="InterPro"/>
</dbReference>
<evidence type="ECO:0000256" key="5">
    <source>
        <dbReference type="ARBA" id="ARBA00023235"/>
    </source>
</evidence>
<dbReference type="SUPFAM" id="SSF55957">
    <property type="entry name" value="Phosphoglucomutase, C-terminal domain"/>
    <property type="match status" value="1"/>
</dbReference>
<dbReference type="GO" id="GO:0016868">
    <property type="term" value="F:intramolecular phosphotransferase activity"/>
    <property type="evidence" value="ECO:0007669"/>
    <property type="project" value="InterPro"/>
</dbReference>
<comment type="caution">
    <text evidence="8">The sequence shown here is derived from an EMBL/GenBank/DDBJ whole genome shotgun (WGS) entry which is preliminary data.</text>
</comment>
<evidence type="ECO:0000256" key="2">
    <source>
        <dbReference type="ARBA" id="ARBA00022553"/>
    </source>
</evidence>
<dbReference type="PANTHER" id="PTHR43771">
    <property type="entry name" value="PHOSPHOMANNOMUTASE"/>
    <property type="match status" value="1"/>
</dbReference>
<dbReference type="SUPFAM" id="SSF53738">
    <property type="entry name" value="Phosphoglucomutase, first 3 domains"/>
    <property type="match status" value="1"/>
</dbReference>
<keyword evidence="5" id="KW-0413">Isomerase</keyword>
<dbReference type="Pfam" id="PF00408">
    <property type="entry name" value="PGM_PMM_IV"/>
    <property type="match status" value="1"/>
</dbReference>
<accession>A0A0F9F0K6</accession>
<dbReference type="PANTHER" id="PTHR43771:SF1">
    <property type="entry name" value="PHOSPHOMANNOMUTASE"/>
    <property type="match status" value="1"/>
</dbReference>
<feature type="non-terminal residue" evidence="8">
    <location>
        <position position="1"/>
    </location>
</feature>
<feature type="domain" description="Alpha-D-phosphohexomutase C-terminal" evidence="6">
    <location>
        <begin position="169"/>
        <end position="233"/>
    </location>
</feature>
<evidence type="ECO:0000259" key="7">
    <source>
        <dbReference type="Pfam" id="PF02880"/>
    </source>
</evidence>
<evidence type="ECO:0000313" key="8">
    <source>
        <dbReference type="EMBL" id="KKL50760.1"/>
    </source>
</evidence>
<evidence type="ECO:0000256" key="1">
    <source>
        <dbReference type="ARBA" id="ARBA00001946"/>
    </source>
</evidence>
<protein>
    <recommendedName>
        <fullName evidence="9">Alpha-D-phosphohexomutase alpha/beta/alpha domain-containing protein</fullName>
    </recommendedName>
</protein>
<dbReference type="AlphaFoldDB" id="A0A0F9F0K6"/>
<proteinExistence type="predicted"/>
<sequence length="237" mass="26385">RRAVRRHRAAVGLATDGDADRLGVLDGQGRFVNQLQTFALLAYYLLEVRGLRGPIVKSVTTTGMVQRLGELYGVPVHETGVGFKHLGPKMRDTDAIIAGEESGGYAFRGHLPERDGILSALYFLDLMARRRKDAADLVAELFRKVGPHYYDRVDVEMSAQERTRVESRLPELQPDSIAGLRVTGIDVTDGLRFKLEDGAWALIRLSGTEPLMRIYTEVPREELVARVLSEVRELTGV</sequence>
<organism evidence="8">
    <name type="scientific">marine sediment metagenome</name>
    <dbReference type="NCBI Taxonomy" id="412755"/>
    <lineage>
        <taxon>unclassified sequences</taxon>
        <taxon>metagenomes</taxon>
        <taxon>ecological metagenomes</taxon>
    </lineage>
</organism>
<evidence type="ECO:0000259" key="6">
    <source>
        <dbReference type="Pfam" id="PF00408"/>
    </source>
</evidence>
<keyword evidence="4" id="KW-0460">Magnesium</keyword>
<name>A0A0F9F0K6_9ZZZZ</name>
<comment type="cofactor">
    <cofactor evidence="1">
        <name>Mg(2+)</name>
        <dbReference type="ChEBI" id="CHEBI:18420"/>
    </cofactor>
</comment>
<dbReference type="InterPro" id="IPR005846">
    <property type="entry name" value="A-D-PHexomutase_a/b/a-III"/>
</dbReference>
<evidence type="ECO:0000256" key="4">
    <source>
        <dbReference type="ARBA" id="ARBA00022842"/>
    </source>
</evidence>